<evidence type="ECO:0000256" key="3">
    <source>
        <dbReference type="SAM" id="Phobius"/>
    </source>
</evidence>
<accession>A0AAU9TDK2</accession>
<proteinExistence type="predicted"/>
<feature type="coiled-coil region" evidence="1">
    <location>
        <begin position="114"/>
        <end position="141"/>
    </location>
</feature>
<organism evidence="4 5">
    <name type="scientific">Euphydryas editha</name>
    <name type="common">Edith's checkerspot</name>
    <dbReference type="NCBI Taxonomy" id="104508"/>
    <lineage>
        <taxon>Eukaryota</taxon>
        <taxon>Metazoa</taxon>
        <taxon>Ecdysozoa</taxon>
        <taxon>Arthropoda</taxon>
        <taxon>Hexapoda</taxon>
        <taxon>Insecta</taxon>
        <taxon>Pterygota</taxon>
        <taxon>Neoptera</taxon>
        <taxon>Endopterygota</taxon>
        <taxon>Lepidoptera</taxon>
        <taxon>Glossata</taxon>
        <taxon>Ditrysia</taxon>
        <taxon>Papilionoidea</taxon>
        <taxon>Nymphalidae</taxon>
        <taxon>Nymphalinae</taxon>
        <taxon>Euphydryas</taxon>
    </lineage>
</organism>
<comment type="caution">
    <text evidence="4">The sequence shown here is derived from an EMBL/GenBank/DDBJ whole genome shotgun (WGS) entry which is preliminary data.</text>
</comment>
<protein>
    <recommendedName>
        <fullName evidence="6">Pupal cuticle protein PCP52</fullName>
    </recommendedName>
</protein>
<keyword evidence="1" id="KW-0175">Coiled coil</keyword>
<evidence type="ECO:0008006" key="6">
    <source>
        <dbReference type="Google" id="ProtNLM"/>
    </source>
</evidence>
<evidence type="ECO:0000256" key="2">
    <source>
        <dbReference type="SAM" id="MobiDB-lite"/>
    </source>
</evidence>
<dbReference type="Proteomes" id="UP001153954">
    <property type="component" value="Unassembled WGS sequence"/>
</dbReference>
<evidence type="ECO:0000313" key="4">
    <source>
        <dbReference type="EMBL" id="CAH2084183.1"/>
    </source>
</evidence>
<dbReference type="AlphaFoldDB" id="A0AAU9TDK2"/>
<keyword evidence="3" id="KW-0812">Transmembrane</keyword>
<evidence type="ECO:0000313" key="5">
    <source>
        <dbReference type="Proteomes" id="UP001153954"/>
    </source>
</evidence>
<reference evidence="4" key="1">
    <citation type="submission" date="2022-03" db="EMBL/GenBank/DDBJ databases">
        <authorList>
            <person name="Tunstrom K."/>
        </authorList>
    </citation>
    <scope>NUCLEOTIDE SEQUENCE</scope>
</reference>
<dbReference type="EMBL" id="CAKOGL010000002">
    <property type="protein sequence ID" value="CAH2084183.1"/>
    <property type="molecule type" value="Genomic_DNA"/>
</dbReference>
<gene>
    <name evidence="4" type="ORF">EEDITHA_LOCUS778</name>
</gene>
<feature type="transmembrane region" description="Helical" evidence="3">
    <location>
        <begin position="64"/>
        <end position="85"/>
    </location>
</feature>
<evidence type="ECO:0000256" key="1">
    <source>
        <dbReference type="SAM" id="Coils"/>
    </source>
</evidence>
<keyword evidence="3" id="KW-1133">Transmembrane helix</keyword>
<keyword evidence="3" id="KW-0472">Membrane</keyword>
<keyword evidence="5" id="KW-1185">Reference proteome</keyword>
<feature type="region of interest" description="Disordered" evidence="2">
    <location>
        <begin position="244"/>
        <end position="266"/>
    </location>
</feature>
<feature type="transmembrane region" description="Helical" evidence="3">
    <location>
        <begin position="22"/>
        <end position="43"/>
    </location>
</feature>
<name>A0AAU9TDK2_EUPED</name>
<sequence>MASISCQKAHFLHTSRPRAVDVLFLFFINLQCNPVFSLFYIPSYRRNIKTPRVEMRAISSLRDIKMRVLVLSALFACAAAAPSFLAPVPLAAVAIPTIAVAPTIPPGDIQAAAINAQVQAVDQARSIADEAEERAMQAVENRNEGVVEANDLVKEKSEEAFWAAEEKKWQAMNEAQVAAAKIDGAVASNADVIAKSYALTGIVPVIPGIPAAGVIAPGVAIDSASSDDKATAVKSETVSEVKVESQPDVKSAEIEKQAEAEKPMEGEKKVEAAVEVKSAASEALKAESAALQQLKSVFPVPVAIAPGFNYQPYVAPITYQSALRAFPINAAYPYSAPIYSIKSVW</sequence>